<dbReference type="GO" id="GO:0005829">
    <property type="term" value="C:cytosol"/>
    <property type="evidence" value="ECO:0007669"/>
    <property type="project" value="TreeGrafter"/>
</dbReference>
<dbReference type="InterPro" id="IPR022893">
    <property type="entry name" value="Shikimate_DH_fam"/>
</dbReference>
<evidence type="ECO:0000256" key="2">
    <source>
        <dbReference type="ARBA" id="ARBA00022605"/>
    </source>
</evidence>
<evidence type="ECO:0000259" key="7">
    <source>
        <dbReference type="Pfam" id="PF08501"/>
    </source>
</evidence>
<dbReference type="InterPro" id="IPR006151">
    <property type="entry name" value="Shikm_DH/Glu-tRNA_Rdtase"/>
</dbReference>
<protein>
    <recommendedName>
        <fullName evidence="1">shikimate dehydrogenase (NADP(+))</fullName>
        <ecNumber evidence="1">1.1.1.25</ecNumber>
    </recommendedName>
</protein>
<dbReference type="Pfam" id="PF18317">
    <property type="entry name" value="SDH_C"/>
    <property type="match status" value="1"/>
</dbReference>
<dbReference type="NCBIfam" id="TIGR00507">
    <property type="entry name" value="aroE"/>
    <property type="match status" value="1"/>
</dbReference>
<sequence>MTKNTTIKAGVVGWPIGHSLSPRLHGYWLKKYHIDGIYEPYAVKPEDLDAFIKTLAEKNITGLNLTVPHKEMILPFLDHMDDTARKIGAVNTITCHDGHLYGTNTDGYGFLTNLKEMAPNWSATDGPAMIIGAGGAARAAIVSLLDAGVPEIKLVNRTRSRAEHLAEIYGDLPITVCDGQELSENLSALSLLVNTTILGMTGQPPLDIDLSELPPSAVVYDIVYNPLETDLLRGAKLNGNIAVDGLGMLLHQAVSAFESWYGQRPEVDNALRKYMLAGFGS</sequence>
<keyword evidence="2" id="KW-0028">Amino-acid biosynthesis</keyword>
<proteinExistence type="inferred from homology"/>
<dbReference type="GO" id="GO:0004764">
    <property type="term" value="F:shikimate 3-dehydrogenase (NADP+) activity"/>
    <property type="evidence" value="ECO:0007669"/>
    <property type="project" value="UniProtKB-EC"/>
</dbReference>
<dbReference type="CDD" id="cd01065">
    <property type="entry name" value="NAD_bind_Shikimate_DH"/>
    <property type="match status" value="1"/>
</dbReference>
<dbReference type="InterPro" id="IPR041121">
    <property type="entry name" value="SDH_C"/>
</dbReference>
<dbReference type="InterPro" id="IPR011342">
    <property type="entry name" value="Shikimate_DH"/>
</dbReference>
<feature type="domain" description="Shikimate dehydrogenase substrate binding N-terminal" evidence="7">
    <location>
        <begin position="11"/>
        <end position="93"/>
    </location>
</feature>
<dbReference type="EC" id="1.1.1.25" evidence="1"/>
<reference evidence="9" key="1">
    <citation type="submission" date="2018-06" db="EMBL/GenBank/DDBJ databases">
        <authorList>
            <person name="Zhirakovskaya E."/>
        </authorList>
    </citation>
    <scope>NUCLEOTIDE SEQUENCE</scope>
</reference>
<dbReference type="SUPFAM" id="SSF53223">
    <property type="entry name" value="Aminoacid dehydrogenase-like, N-terminal domain"/>
    <property type="match status" value="1"/>
</dbReference>
<dbReference type="Gene3D" id="3.40.50.10860">
    <property type="entry name" value="Leucine Dehydrogenase, chain A, domain 1"/>
    <property type="match status" value="1"/>
</dbReference>
<evidence type="ECO:0000256" key="1">
    <source>
        <dbReference type="ARBA" id="ARBA00012962"/>
    </source>
</evidence>
<dbReference type="Gene3D" id="3.40.50.720">
    <property type="entry name" value="NAD(P)-binding Rossmann-like Domain"/>
    <property type="match status" value="1"/>
</dbReference>
<dbReference type="AlphaFoldDB" id="A0A3B0SHZ9"/>
<dbReference type="GO" id="GO:0050661">
    <property type="term" value="F:NADP binding"/>
    <property type="evidence" value="ECO:0007669"/>
    <property type="project" value="InterPro"/>
</dbReference>
<feature type="domain" description="SDH C-terminal" evidence="8">
    <location>
        <begin position="245"/>
        <end position="268"/>
    </location>
</feature>
<keyword evidence="5" id="KW-0057">Aromatic amino acid biosynthesis</keyword>
<organism evidence="9">
    <name type="scientific">hydrothermal vent metagenome</name>
    <dbReference type="NCBI Taxonomy" id="652676"/>
    <lineage>
        <taxon>unclassified sequences</taxon>
        <taxon>metagenomes</taxon>
        <taxon>ecological metagenomes</taxon>
    </lineage>
</organism>
<keyword evidence="4 9" id="KW-0560">Oxidoreductase</keyword>
<dbReference type="GO" id="GO:0009423">
    <property type="term" value="P:chorismate biosynthetic process"/>
    <property type="evidence" value="ECO:0007669"/>
    <property type="project" value="UniProtKB-UniPathway"/>
</dbReference>
<dbReference type="InterPro" id="IPR036291">
    <property type="entry name" value="NAD(P)-bd_dom_sf"/>
</dbReference>
<dbReference type="PANTHER" id="PTHR21089:SF1">
    <property type="entry name" value="BIFUNCTIONAL 3-DEHYDROQUINATE DEHYDRATASE_SHIKIMATE DEHYDROGENASE, CHLOROPLASTIC"/>
    <property type="match status" value="1"/>
</dbReference>
<dbReference type="GO" id="GO:0019632">
    <property type="term" value="P:shikimate metabolic process"/>
    <property type="evidence" value="ECO:0007669"/>
    <property type="project" value="InterPro"/>
</dbReference>
<dbReference type="InterPro" id="IPR013708">
    <property type="entry name" value="Shikimate_DH-bd_N"/>
</dbReference>
<dbReference type="NCBIfam" id="NF001312">
    <property type="entry name" value="PRK00258.1-4"/>
    <property type="match status" value="1"/>
</dbReference>
<dbReference type="PANTHER" id="PTHR21089">
    <property type="entry name" value="SHIKIMATE DEHYDROGENASE"/>
    <property type="match status" value="1"/>
</dbReference>
<name>A0A3B0SHZ9_9ZZZZ</name>
<evidence type="ECO:0000256" key="3">
    <source>
        <dbReference type="ARBA" id="ARBA00022857"/>
    </source>
</evidence>
<feature type="domain" description="Quinate/shikimate 5-dehydrogenase/glutamyl-tRNA reductase" evidence="6">
    <location>
        <begin position="126"/>
        <end position="196"/>
    </location>
</feature>
<dbReference type="GO" id="GO:0009073">
    <property type="term" value="P:aromatic amino acid family biosynthetic process"/>
    <property type="evidence" value="ECO:0007669"/>
    <property type="project" value="UniProtKB-KW"/>
</dbReference>
<gene>
    <name evidence="9" type="ORF">MNBD_ALPHA02-677</name>
</gene>
<dbReference type="EMBL" id="UOED01000092">
    <property type="protein sequence ID" value="VAV94555.1"/>
    <property type="molecule type" value="Genomic_DNA"/>
</dbReference>
<dbReference type="HAMAP" id="MF_00222">
    <property type="entry name" value="Shikimate_DH_AroE"/>
    <property type="match status" value="1"/>
</dbReference>
<accession>A0A3B0SHZ9</accession>
<dbReference type="Pfam" id="PF01488">
    <property type="entry name" value="Shikimate_DH"/>
    <property type="match status" value="1"/>
</dbReference>
<dbReference type="InterPro" id="IPR046346">
    <property type="entry name" value="Aminoacid_DH-like_N_sf"/>
</dbReference>
<dbReference type="UniPathway" id="UPA00053">
    <property type="reaction ID" value="UER00087"/>
</dbReference>
<dbReference type="Pfam" id="PF08501">
    <property type="entry name" value="Shikimate_dh_N"/>
    <property type="match status" value="1"/>
</dbReference>
<evidence type="ECO:0000256" key="5">
    <source>
        <dbReference type="ARBA" id="ARBA00023141"/>
    </source>
</evidence>
<evidence type="ECO:0000259" key="6">
    <source>
        <dbReference type="Pfam" id="PF01488"/>
    </source>
</evidence>
<dbReference type="SUPFAM" id="SSF51735">
    <property type="entry name" value="NAD(P)-binding Rossmann-fold domains"/>
    <property type="match status" value="1"/>
</dbReference>
<evidence type="ECO:0000259" key="8">
    <source>
        <dbReference type="Pfam" id="PF18317"/>
    </source>
</evidence>
<dbReference type="GO" id="GO:0008652">
    <property type="term" value="P:amino acid biosynthetic process"/>
    <property type="evidence" value="ECO:0007669"/>
    <property type="project" value="UniProtKB-KW"/>
</dbReference>
<keyword evidence="3" id="KW-0521">NADP</keyword>
<evidence type="ECO:0000313" key="9">
    <source>
        <dbReference type="EMBL" id="VAV94555.1"/>
    </source>
</evidence>
<evidence type="ECO:0000256" key="4">
    <source>
        <dbReference type="ARBA" id="ARBA00023002"/>
    </source>
</evidence>